<dbReference type="AlphaFoldDB" id="A0A1I1RRJ3"/>
<organism evidence="4 5">
    <name type="scientific">Lactobacillus bombicola</name>
    <dbReference type="NCBI Taxonomy" id="1505723"/>
    <lineage>
        <taxon>Bacteria</taxon>
        <taxon>Bacillati</taxon>
        <taxon>Bacillota</taxon>
        <taxon>Bacilli</taxon>
        <taxon>Lactobacillales</taxon>
        <taxon>Lactobacillaceae</taxon>
        <taxon>Lactobacillus</taxon>
    </lineage>
</organism>
<feature type="transmembrane region" description="Helical" evidence="1">
    <location>
        <begin position="69"/>
        <end position="87"/>
    </location>
</feature>
<dbReference type="InterPro" id="IPR010627">
    <property type="entry name" value="Prepilin_pept_A24_N"/>
</dbReference>
<evidence type="ECO:0000256" key="2">
    <source>
        <dbReference type="SAM" id="SignalP"/>
    </source>
</evidence>
<feature type="transmembrane region" description="Helical" evidence="1">
    <location>
        <begin position="171"/>
        <end position="198"/>
    </location>
</feature>
<dbReference type="STRING" id="1505723.SAMN04487792_0398"/>
<dbReference type="Proteomes" id="UP000199599">
    <property type="component" value="Unassembled WGS sequence"/>
</dbReference>
<dbReference type="PANTHER" id="PTHR30487">
    <property type="entry name" value="TYPE 4 PREPILIN-LIKE PROTEINS LEADER PEPTIDE-PROCESSING ENZYME"/>
    <property type="match status" value="1"/>
</dbReference>
<dbReference type="GO" id="GO:0006465">
    <property type="term" value="P:signal peptide processing"/>
    <property type="evidence" value="ECO:0007669"/>
    <property type="project" value="TreeGrafter"/>
</dbReference>
<dbReference type="Pfam" id="PF06750">
    <property type="entry name" value="A24_N_bact"/>
    <property type="match status" value="1"/>
</dbReference>
<feature type="transmembrane region" description="Helical" evidence="1">
    <location>
        <begin position="94"/>
        <end position="111"/>
    </location>
</feature>
<accession>A0A1I1RRJ3</accession>
<feature type="domain" description="Prepilin peptidase A24 N-terminal" evidence="3">
    <location>
        <begin position="9"/>
        <end position="85"/>
    </location>
</feature>
<gene>
    <name evidence="4" type="ORF">SAMN04487792_0398</name>
</gene>
<evidence type="ECO:0000313" key="5">
    <source>
        <dbReference type="Proteomes" id="UP000199599"/>
    </source>
</evidence>
<feature type="transmembrane region" description="Helical" evidence="1">
    <location>
        <begin position="210"/>
        <end position="227"/>
    </location>
</feature>
<dbReference type="GO" id="GO:0005886">
    <property type="term" value="C:plasma membrane"/>
    <property type="evidence" value="ECO:0007669"/>
    <property type="project" value="TreeGrafter"/>
</dbReference>
<name>A0A1I1RRJ3_9LACO</name>
<keyword evidence="4" id="KW-0808">Transferase</keyword>
<dbReference type="GO" id="GO:0008168">
    <property type="term" value="F:methyltransferase activity"/>
    <property type="evidence" value="ECO:0007669"/>
    <property type="project" value="UniProtKB-KW"/>
</dbReference>
<feature type="transmembrane region" description="Helical" evidence="1">
    <location>
        <begin position="117"/>
        <end position="134"/>
    </location>
</feature>
<dbReference type="RefSeq" id="WP_090092328.1">
    <property type="nucleotide sequence ID" value="NZ_CBCRVU010000002.1"/>
</dbReference>
<keyword evidence="2" id="KW-0732">Signal</keyword>
<dbReference type="InterPro" id="IPR050882">
    <property type="entry name" value="Prepilin_peptidase/N-MTase"/>
</dbReference>
<evidence type="ECO:0000259" key="3">
    <source>
        <dbReference type="Pfam" id="PF06750"/>
    </source>
</evidence>
<reference evidence="5" key="1">
    <citation type="submission" date="2016-10" db="EMBL/GenBank/DDBJ databases">
        <authorList>
            <person name="Varghese N."/>
            <person name="Submissions S."/>
        </authorList>
    </citation>
    <scope>NUCLEOTIDE SEQUENCE [LARGE SCALE GENOMIC DNA]</scope>
    <source>
        <strain evidence="5">R-53102</strain>
    </source>
</reference>
<keyword evidence="1" id="KW-1133">Transmembrane helix</keyword>
<evidence type="ECO:0000256" key="1">
    <source>
        <dbReference type="SAM" id="Phobius"/>
    </source>
</evidence>
<dbReference type="GO" id="GO:0032259">
    <property type="term" value="P:methylation"/>
    <property type="evidence" value="ECO:0007669"/>
    <property type="project" value="UniProtKB-KW"/>
</dbReference>
<feature type="signal peptide" evidence="2">
    <location>
        <begin position="1"/>
        <end position="18"/>
    </location>
</feature>
<dbReference type="EMBL" id="FOMN01000002">
    <property type="protein sequence ID" value="SFD34868.1"/>
    <property type="molecule type" value="Genomic_DNA"/>
</dbReference>
<feature type="chain" id="PRO_5039528697" evidence="2">
    <location>
        <begin position="19"/>
        <end position="228"/>
    </location>
</feature>
<keyword evidence="1" id="KW-0812">Transmembrane</keyword>
<dbReference type="GO" id="GO:0004190">
    <property type="term" value="F:aspartic-type endopeptidase activity"/>
    <property type="evidence" value="ECO:0007669"/>
    <property type="project" value="TreeGrafter"/>
</dbReference>
<feature type="transmembrane region" description="Helical" evidence="1">
    <location>
        <begin position="141"/>
        <end position="159"/>
    </location>
</feature>
<sequence>MIYLLTNFIIGSCLASHAAVICEHYNQSDFIFTRSHCTICHSELSLLDELPIISYIFLRGRCRYCHGQISAHLFLIEVIGGFAYIQIDFSKIEGQLTAILIFSLLLVAIYDATHSEFHLVMLLPAFFSISYHISNLFKAELLDYIEAFPILILLVIYIFQKKLGSGDLIIYLILILYFNAHFANQVFLFGSIFLLSQFILEKKNFSKKQAIPFIPYLFLGLIIQLMLN</sequence>
<evidence type="ECO:0000313" key="4">
    <source>
        <dbReference type="EMBL" id="SFD34868.1"/>
    </source>
</evidence>
<keyword evidence="4" id="KW-0489">Methyltransferase</keyword>
<protein>
    <submittedName>
        <fullName evidence="4">Leader peptidase (Prepilin peptidase) / N-methyltransferase</fullName>
    </submittedName>
</protein>
<dbReference type="PANTHER" id="PTHR30487:SF0">
    <property type="entry name" value="PREPILIN LEADER PEPTIDASE_N-METHYLTRANSFERASE-RELATED"/>
    <property type="match status" value="1"/>
</dbReference>
<keyword evidence="1" id="KW-0472">Membrane</keyword>
<proteinExistence type="predicted"/>